<dbReference type="SUPFAM" id="SSF56322">
    <property type="entry name" value="ADC synthase"/>
    <property type="match status" value="1"/>
</dbReference>
<keyword evidence="3" id="KW-0808">Transferase</keyword>
<dbReference type="EC" id="2.6.1.85" evidence="3"/>
<dbReference type="EMBL" id="UOGC01000012">
    <property type="protein sequence ID" value="VAX15548.1"/>
    <property type="molecule type" value="Genomic_DNA"/>
</dbReference>
<keyword evidence="3" id="KW-0032">Aminotransferase</keyword>
<dbReference type="PANTHER" id="PTHR11236:SF18">
    <property type="entry name" value="AMINODEOXYCHORISMATE SYNTHASE"/>
    <property type="match status" value="1"/>
</dbReference>
<dbReference type="Gene3D" id="3.60.120.10">
    <property type="entry name" value="Anthranilate synthase"/>
    <property type="match status" value="1"/>
</dbReference>
<protein>
    <submittedName>
        <fullName evidence="3">Para-aminobenzoate synthase, aminase component</fullName>
        <ecNumber evidence="3">2.6.1.85</ecNumber>
    </submittedName>
</protein>
<name>A0A3B1BVI4_9ZZZZ</name>
<organism evidence="3">
    <name type="scientific">hydrothermal vent metagenome</name>
    <dbReference type="NCBI Taxonomy" id="652676"/>
    <lineage>
        <taxon>unclassified sequences</taxon>
        <taxon>metagenomes</taxon>
        <taxon>ecological metagenomes</taxon>
    </lineage>
</organism>
<reference evidence="3" key="1">
    <citation type="submission" date="2018-06" db="EMBL/GenBank/DDBJ databases">
        <authorList>
            <person name="Zhirakovskaya E."/>
        </authorList>
    </citation>
    <scope>NUCLEOTIDE SEQUENCE</scope>
</reference>
<accession>A0A3B1BVI4</accession>
<evidence type="ECO:0000259" key="1">
    <source>
        <dbReference type="Pfam" id="PF00425"/>
    </source>
</evidence>
<dbReference type="Pfam" id="PF00425">
    <property type="entry name" value="Chorismate_bind"/>
    <property type="match status" value="1"/>
</dbReference>
<proteinExistence type="predicted"/>
<dbReference type="InterPro" id="IPR019999">
    <property type="entry name" value="Anth_synth_I-like"/>
</dbReference>
<sequence>MHKIDVNRNLPFKRKVFVRETKWIEPASLFLSVAKKPEVVWLDSGMNDAVHKWSYIMWEPELVLDGASEKFSVKKNGETIKSGDDPFDLLKNLLAETLAYVPAGAPPFSGGVAGFFGYGLLRNCEPSTIIRKNQKAREGDIWLGFYNGVIAFDHESCKTFLVLNLPEGAEPELAFAELERELQNAKDVKFAQVEPVGVLSSPQSNFTRQEYLRAVERVRSYIEDGDCYQVNISQKFSVSGDYDPVALYLKLRSINPAPFASYINTGPVQILSSSPERFILLKNGIAETRPVKGTRPRGKTGDDDNKLRHELLDSDKERAENVMIVDLMRNDLSKV</sequence>
<gene>
    <name evidence="3" type="ORF">MNBD_NITROSPINAE01-1842</name>
</gene>
<dbReference type="InterPro" id="IPR015890">
    <property type="entry name" value="Chorismate_C"/>
</dbReference>
<evidence type="ECO:0000259" key="2">
    <source>
        <dbReference type="Pfam" id="PF04715"/>
    </source>
</evidence>
<evidence type="ECO:0000313" key="3">
    <source>
        <dbReference type="EMBL" id="VAX15548.1"/>
    </source>
</evidence>
<dbReference type="AlphaFoldDB" id="A0A3B1BVI4"/>
<feature type="domain" description="Chorismate-utilising enzyme C-terminal" evidence="1">
    <location>
        <begin position="208"/>
        <end position="335"/>
    </location>
</feature>
<dbReference type="InterPro" id="IPR005801">
    <property type="entry name" value="ADC_synthase"/>
</dbReference>
<dbReference type="GO" id="GO:0008153">
    <property type="term" value="P:4-aminobenzoate biosynthetic process"/>
    <property type="evidence" value="ECO:0007669"/>
    <property type="project" value="TreeGrafter"/>
</dbReference>
<dbReference type="PRINTS" id="PR00095">
    <property type="entry name" value="ANTSNTHASEI"/>
</dbReference>
<dbReference type="GO" id="GO:0000162">
    <property type="term" value="P:L-tryptophan biosynthetic process"/>
    <property type="evidence" value="ECO:0007669"/>
    <property type="project" value="TreeGrafter"/>
</dbReference>
<dbReference type="PANTHER" id="PTHR11236">
    <property type="entry name" value="AMINOBENZOATE/ANTHRANILATE SYNTHASE"/>
    <property type="match status" value="1"/>
</dbReference>
<dbReference type="Pfam" id="PF04715">
    <property type="entry name" value="Anth_synt_I_N"/>
    <property type="match status" value="1"/>
</dbReference>
<dbReference type="GO" id="GO:0046820">
    <property type="term" value="F:4-amino-4-deoxychorismate synthase activity"/>
    <property type="evidence" value="ECO:0007669"/>
    <property type="project" value="UniProtKB-EC"/>
</dbReference>
<dbReference type="InterPro" id="IPR006805">
    <property type="entry name" value="Anth_synth_I_N"/>
</dbReference>
<feature type="non-terminal residue" evidence="3">
    <location>
        <position position="335"/>
    </location>
</feature>
<dbReference type="GO" id="GO:0005737">
    <property type="term" value="C:cytoplasm"/>
    <property type="evidence" value="ECO:0007669"/>
    <property type="project" value="TreeGrafter"/>
</dbReference>
<feature type="domain" description="Anthranilate synthase component I N-terminal" evidence="2">
    <location>
        <begin position="23"/>
        <end position="160"/>
    </location>
</feature>